<feature type="domain" description="Thioredoxin" evidence="7">
    <location>
        <begin position="29"/>
        <end position="216"/>
    </location>
</feature>
<evidence type="ECO:0000259" key="7">
    <source>
        <dbReference type="PROSITE" id="PS51352"/>
    </source>
</evidence>
<dbReference type="PANTHER" id="PTHR13887">
    <property type="entry name" value="GLUTATHIONE S-TRANSFERASE KAPPA"/>
    <property type="match status" value="1"/>
</dbReference>
<keyword evidence="3" id="KW-0560">Oxidoreductase</keyword>
<keyword evidence="5" id="KW-0676">Redox-active center</keyword>
<dbReference type="Pfam" id="PF13462">
    <property type="entry name" value="Thioredoxin_4"/>
    <property type="match status" value="1"/>
</dbReference>
<keyword evidence="9" id="KW-1185">Reference proteome</keyword>
<dbReference type="Gene3D" id="3.40.30.10">
    <property type="entry name" value="Glutaredoxin"/>
    <property type="match status" value="1"/>
</dbReference>
<dbReference type="Proteomes" id="UP000582837">
    <property type="component" value="Unassembled WGS sequence"/>
</dbReference>
<organism evidence="8 9">
    <name type="scientific">Longimicrobium terrae</name>
    <dbReference type="NCBI Taxonomy" id="1639882"/>
    <lineage>
        <taxon>Bacteria</taxon>
        <taxon>Pseudomonadati</taxon>
        <taxon>Gemmatimonadota</taxon>
        <taxon>Longimicrobiia</taxon>
        <taxon>Longimicrobiales</taxon>
        <taxon>Longimicrobiaceae</taxon>
        <taxon>Longimicrobium</taxon>
    </lineage>
</organism>
<dbReference type="GO" id="GO:0016491">
    <property type="term" value="F:oxidoreductase activity"/>
    <property type="evidence" value="ECO:0007669"/>
    <property type="project" value="UniProtKB-KW"/>
</dbReference>
<dbReference type="GO" id="GO:0016853">
    <property type="term" value="F:isomerase activity"/>
    <property type="evidence" value="ECO:0007669"/>
    <property type="project" value="UniProtKB-KW"/>
</dbReference>
<evidence type="ECO:0000313" key="8">
    <source>
        <dbReference type="EMBL" id="MBB6069005.1"/>
    </source>
</evidence>
<dbReference type="AlphaFoldDB" id="A0A841GVR8"/>
<dbReference type="InterPro" id="IPR012336">
    <property type="entry name" value="Thioredoxin-like_fold"/>
</dbReference>
<feature type="transmembrane region" description="Helical" evidence="6">
    <location>
        <begin position="6"/>
        <end position="27"/>
    </location>
</feature>
<evidence type="ECO:0000256" key="2">
    <source>
        <dbReference type="ARBA" id="ARBA00022729"/>
    </source>
</evidence>
<evidence type="ECO:0000256" key="4">
    <source>
        <dbReference type="ARBA" id="ARBA00023157"/>
    </source>
</evidence>
<dbReference type="EMBL" id="JACHIA010000001">
    <property type="protein sequence ID" value="MBB6069005.1"/>
    <property type="molecule type" value="Genomic_DNA"/>
</dbReference>
<keyword evidence="4" id="KW-1015">Disulfide bond</keyword>
<comment type="caution">
    <text evidence="8">The sequence shown here is derived from an EMBL/GenBank/DDBJ whole genome shotgun (WGS) entry which is preliminary data.</text>
</comment>
<gene>
    <name evidence="8" type="ORF">HNQ61_000616</name>
</gene>
<comment type="similarity">
    <text evidence="1">Belongs to the thioredoxin family. DsbA subfamily.</text>
</comment>
<evidence type="ECO:0000256" key="6">
    <source>
        <dbReference type="SAM" id="Phobius"/>
    </source>
</evidence>
<dbReference type="RefSeq" id="WP_170031658.1">
    <property type="nucleotide sequence ID" value="NZ_JABDTL010000001.1"/>
</dbReference>
<evidence type="ECO:0000256" key="3">
    <source>
        <dbReference type="ARBA" id="ARBA00023002"/>
    </source>
</evidence>
<name>A0A841GVR8_9BACT</name>
<reference evidence="8 9" key="1">
    <citation type="submission" date="2020-08" db="EMBL/GenBank/DDBJ databases">
        <title>Genomic Encyclopedia of Type Strains, Phase IV (KMG-IV): sequencing the most valuable type-strain genomes for metagenomic binning, comparative biology and taxonomic classification.</title>
        <authorList>
            <person name="Goeker M."/>
        </authorList>
    </citation>
    <scope>NUCLEOTIDE SEQUENCE [LARGE SCALE GENOMIC DNA]</scope>
    <source>
        <strain evidence="8 9">DSM 29007</strain>
    </source>
</reference>
<dbReference type="InterPro" id="IPR036249">
    <property type="entry name" value="Thioredoxin-like_sf"/>
</dbReference>
<dbReference type="PANTHER" id="PTHR13887:SF14">
    <property type="entry name" value="DISULFIDE BOND FORMATION PROTEIN D"/>
    <property type="match status" value="1"/>
</dbReference>
<evidence type="ECO:0000256" key="1">
    <source>
        <dbReference type="ARBA" id="ARBA00005791"/>
    </source>
</evidence>
<sequence length="222" mass="24066">MARFSWVSSAANAVLTICAIVVTALVVRKELFPPAPAAAIPFTRISAWRAFGEEGQRMGPERAPVRVVLFSDFQCPACRVLAEHLKTIRSESRDVEVVYRHAPLERHAHAVPAARASDCAAAQGRFEAYHDALFAAQDSIGTTGWDAYARRAGVPDLARFGRCISAPAADTRLARDTVAARELKVTGTPTYLLNDRRFVGAPPLDSLRAQIALARRSAAASR</sequence>
<keyword evidence="8" id="KW-0413">Isomerase</keyword>
<dbReference type="SUPFAM" id="SSF52833">
    <property type="entry name" value="Thioredoxin-like"/>
    <property type="match status" value="1"/>
</dbReference>
<keyword evidence="6" id="KW-0812">Transmembrane</keyword>
<dbReference type="PROSITE" id="PS51352">
    <property type="entry name" value="THIOREDOXIN_2"/>
    <property type="match status" value="1"/>
</dbReference>
<dbReference type="InterPro" id="IPR013766">
    <property type="entry name" value="Thioredoxin_domain"/>
</dbReference>
<protein>
    <submittedName>
        <fullName evidence="8">Protein-disulfide isomerase</fullName>
    </submittedName>
</protein>
<evidence type="ECO:0000256" key="5">
    <source>
        <dbReference type="ARBA" id="ARBA00023284"/>
    </source>
</evidence>
<keyword evidence="2" id="KW-0732">Signal</keyword>
<keyword evidence="6" id="KW-1133">Transmembrane helix</keyword>
<proteinExistence type="inferred from homology"/>
<keyword evidence="6" id="KW-0472">Membrane</keyword>
<accession>A0A841GVR8</accession>
<evidence type="ECO:0000313" key="9">
    <source>
        <dbReference type="Proteomes" id="UP000582837"/>
    </source>
</evidence>